<dbReference type="Proteomes" id="UP000694501">
    <property type="component" value="Unassembled WGS sequence"/>
</dbReference>
<organism evidence="7 8">
    <name type="scientific">Streptomyces tardus</name>
    <dbReference type="NCBI Taxonomy" id="2780544"/>
    <lineage>
        <taxon>Bacteria</taxon>
        <taxon>Bacillati</taxon>
        <taxon>Actinomycetota</taxon>
        <taxon>Actinomycetes</taxon>
        <taxon>Kitasatosporales</taxon>
        <taxon>Streptomycetaceae</taxon>
        <taxon>Streptomyces</taxon>
    </lineage>
</organism>
<dbReference type="PANTHER" id="PTHR43289:SF34">
    <property type="entry name" value="SERINE_THREONINE-PROTEIN KINASE YBDM-RELATED"/>
    <property type="match status" value="1"/>
</dbReference>
<dbReference type="SMART" id="SM00564">
    <property type="entry name" value="PQQ"/>
    <property type="match status" value="6"/>
</dbReference>
<feature type="compositionally biased region" description="Pro residues" evidence="5">
    <location>
        <begin position="398"/>
        <end position="408"/>
    </location>
</feature>
<sequence length="905" mass="94096">VYLARSAGGRTVAVKVVRPELADDPGFRERFRREVEVARAVSGRRTAPVVDADPDAASPQLPWLATQYVTGPSLSEVIRRHGALPERTVRALGAGLAEALHEIHAAGLVHRDLKPSNVLLAADAPRVIDFGIARAVDGDRLTRTGSLVGSPGFMSPEQAEGQPVGPPADIFSLGTVLCYAATGQNAFGDSSPAALLYQIAHAEPDLERVPDSLRTLLSACLAKDPAARPSAEQIAEHCLPARGEREFGDWLPGAVSSTIATLASRILDLEAPPEAPLPGVRGGGAGALSSSGPVSGSVSAPGSGVGSGSGAGASGSPESGANERTAMLRLPHPRSGSASRSAVAGRPGRRGGGAELLGSGVRFGFGPRFRRWFGFRARGGRRSIAVRSFAPLSGLPDAPAPEPEPTPEPGAETEPDTGPEELSAPAPYPGRPGAVPPGAAQPPNPGPSSRSSAPNASSSGGSPTGPTTGTGPATDAAPVPAPVTGAAPDTGPDTETPQSKSASRRRFLLAAAGLAGVASSAVGGAWLLSGDGSAEGRSGGGGGEPGDGRKPSGTEEFATPPAGVAPAPLWLARLEEGSLAPANPVVAGDVVAVGGMPVRGVHARTGRETWRRGRSEDSQLSRFHLVGEVAYQGLFGSDGYALTGVDLRTGKESWRTQLPEQFRSPRVVAADRRQLYFYSRQFDGDLGNRDQKQDWGAVDIESGKPVWSVSRDISRSEVGMVTLAAGGCLVVCEDERVLTVRSAEDGRELWSRRIEGPVQPVVAGDRLLLHGDELVAHRLRSGEKLWTLSPNGRRGFGVPTLFDDALYLFDFDQGLWKVDPATGKRLAMQESLGGRARGDTMVKVGNSLYVASSALGTGITAVDVRTLERRWTYNDGERSGPWYMAAAGRRLIVLHNERLVALPAV</sequence>
<evidence type="ECO:0000313" key="8">
    <source>
        <dbReference type="Proteomes" id="UP000694501"/>
    </source>
</evidence>
<feature type="domain" description="Protein kinase" evidence="6">
    <location>
        <begin position="1"/>
        <end position="240"/>
    </location>
</feature>
<keyword evidence="2" id="KW-0547">Nucleotide-binding</keyword>
<dbReference type="Pfam" id="PF13360">
    <property type="entry name" value="PQQ_2"/>
    <property type="match status" value="2"/>
</dbReference>
<dbReference type="InterPro" id="IPR018391">
    <property type="entry name" value="PQQ_b-propeller_rpt"/>
</dbReference>
<feature type="compositionally biased region" description="Low complexity" evidence="5">
    <location>
        <begin position="420"/>
        <end position="438"/>
    </location>
</feature>
<feature type="compositionally biased region" description="Low complexity" evidence="5">
    <location>
        <begin position="447"/>
        <end position="491"/>
    </location>
</feature>
<keyword evidence="8" id="KW-1185">Reference proteome</keyword>
<dbReference type="AlphaFoldDB" id="A0A949JME8"/>
<name>A0A949JME8_9ACTN</name>
<evidence type="ECO:0000256" key="1">
    <source>
        <dbReference type="ARBA" id="ARBA00022679"/>
    </source>
</evidence>
<feature type="compositionally biased region" description="Gly residues" evidence="5">
    <location>
        <begin position="303"/>
        <end position="313"/>
    </location>
</feature>
<evidence type="ECO:0000313" key="7">
    <source>
        <dbReference type="EMBL" id="MBU7598854.1"/>
    </source>
</evidence>
<dbReference type="InterPro" id="IPR002372">
    <property type="entry name" value="PQQ_rpt_dom"/>
</dbReference>
<dbReference type="PANTHER" id="PTHR43289">
    <property type="entry name" value="MITOGEN-ACTIVATED PROTEIN KINASE KINASE KINASE 20-RELATED"/>
    <property type="match status" value="1"/>
</dbReference>
<comment type="caution">
    <text evidence="7">The sequence shown here is derived from an EMBL/GenBank/DDBJ whole genome shotgun (WGS) entry which is preliminary data.</text>
</comment>
<keyword evidence="1" id="KW-0808">Transferase</keyword>
<feature type="compositionally biased region" description="Low complexity" evidence="5">
    <location>
        <begin position="333"/>
        <end position="346"/>
    </location>
</feature>
<dbReference type="RefSeq" id="WP_216814995.1">
    <property type="nucleotide sequence ID" value="NZ_JAELVF020000001.1"/>
</dbReference>
<dbReference type="Pfam" id="PF00069">
    <property type="entry name" value="Pkinase"/>
    <property type="match status" value="1"/>
</dbReference>
<feature type="region of interest" description="Disordered" evidence="5">
    <location>
        <begin position="390"/>
        <end position="503"/>
    </location>
</feature>
<evidence type="ECO:0000256" key="3">
    <source>
        <dbReference type="ARBA" id="ARBA00022777"/>
    </source>
</evidence>
<feature type="region of interest" description="Disordered" evidence="5">
    <location>
        <begin position="274"/>
        <end position="361"/>
    </location>
</feature>
<feature type="non-terminal residue" evidence="7">
    <location>
        <position position="1"/>
    </location>
</feature>
<dbReference type="InterPro" id="IPR000719">
    <property type="entry name" value="Prot_kinase_dom"/>
</dbReference>
<feature type="compositionally biased region" description="Low complexity" evidence="5">
    <location>
        <begin position="287"/>
        <end position="302"/>
    </location>
</feature>
<dbReference type="EMBL" id="JAELVF020000001">
    <property type="protein sequence ID" value="MBU7598854.1"/>
    <property type="molecule type" value="Genomic_DNA"/>
</dbReference>
<evidence type="ECO:0000256" key="5">
    <source>
        <dbReference type="SAM" id="MobiDB-lite"/>
    </source>
</evidence>
<gene>
    <name evidence="7" type="ORF">JGS22_014835</name>
</gene>
<evidence type="ECO:0000256" key="2">
    <source>
        <dbReference type="ARBA" id="ARBA00022741"/>
    </source>
</evidence>
<keyword evidence="4" id="KW-0067">ATP-binding</keyword>
<dbReference type="SMART" id="SM00220">
    <property type="entry name" value="S_TKc"/>
    <property type="match status" value="1"/>
</dbReference>
<proteinExistence type="predicted"/>
<dbReference type="PROSITE" id="PS00108">
    <property type="entry name" value="PROTEIN_KINASE_ST"/>
    <property type="match status" value="1"/>
</dbReference>
<dbReference type="InterPro" id="IPR008271">
    <property type="entry name" value="Ser/Thr_kinase_AS"/>
</dbReference>
<evidence type="ECO:0000256" key="4">
    <source>
        <dbReference type="ARBA" id="ARBA00022840"/>
    </source>
</evidence>
<dbReference type="GO" id="GO:0004674">
    <property type="term" value="F:protein serine/threonine kinase activity"/>
    <property type="evidence" value="ECO:0007669"/>
    <property type="project" value="TreeGrafter"/>
</dbReference>
<dbReference type="GO" id="GO:0005524">
    <property type="term" value="F:ATP binding"/>
    <property type="evidence" value="ECO:0007669"/>
    <property type="project" value="UniProtKB-KW"/>
</dbReference>
<dbReference type="PROSITE" id="PS50011">
    <property type="entry name" value="PROTEIN_KINASE_DOM"/>
    <property type="match status" value="1"/>
</dbReference>
<dbReference type="CDD" id="cd14014">
    <property type="entry name" value="STKc_PknB_like"/>
    <property type="match status" value="1"/>
</dbReference>
<evidence type="ECO:0000259" key="6">
    <source>
        <dbReference type="PROSITE" id="PS50011"/>
    </source>
</evidence>
<protein>
    <submittedName>
        <fullName evidence="7">PQQ-binding-like beta-propeller repeat protein</fullName>
    </submittedName>
</protein>
<keyword evidence="3" id="KW-0418">Kinase</keyword>
<accession>A0A949JME8</accession>
<feature type="region of interest" description="Disordered" evidence="5">
    <location>
        <begin position="533"/>
        <end position="563"/>
    </location>
</feature>
<reference evidence="7" key="1">
    <citation type="submission" date="2021-06" db="EMBL/GenBank/DDBJ databases">
        <title>Sequencing of actinobacteria type strains.</title>
        <authorList>
            <person name="Nguyen G.-S."/>
            <person name="Wentzel A."/>
        </authorList>
    </citation>
    <scope>NUCLEOTIDE SEQUENCE</scope>
    <source>
        <strain evidence="7">P38-E01</strain>
    </source>
</reference>